<name>A0A1N6HKB1_9FLAO</name>
<dbReference type="RefSeq" id="WP_074230722.1">
    <property type="nucleotide sequence ID" value="NZ_FSRQ01000002.1"/>
</dbReference>
<keyword evidence="1" id="KW-1133">Transmembrane helix</keyword>
<feature type="transmembrane region" description="Helical" evidence="1">
    <location>
        <begin position="373"/>
        <end position="395"/>
    </location>
</feature>
<keyword evidence="1" id="KW-0812">Transmembrane</keyword>
<accession>A0A1N6HKB1</accession>
<feature type="transmembrane region" description="Helical" evidence="1">
    <location>
        <begin position="166"/>
        <end position="184"/>
    </location>
</feature>
<feature type="transmembrane region" description="Helical" evidence="1">
    <location>
        <begin position="440"/>
        <end position="461"/>
    </location>
</feature>
<evidence type="ECO:0008006" key="4">
    <source>
        <dbReference type="Google" id="ProtNLM"/>
    </source>
</evidence>
<dbReference type="EMBL" id="FSRQ01000002">
    <property type="protein sequence ID" value="SIO20177.1"/>
    <property type="molecule type" value="Genomic_DNA"/>
</dbReference>
<sequence>MFKRFLKLEWKSFFRGSSVGINLAMKIFRIIGICFFILWLAMMSFIAYFYVQEEMKEDPLKVISRFMIIGWLIDLVFKYMIQQIPTQNIKPFLTLNIPKKVVVNYTLIKTFLTPLSWFNSIFIVTFCGILAFNGYGFLGIFTWFIGVSSLFYLNNFINLLFNDKENIAIGVGVLIAGFAALNYYEIVPVLSYSEKFFYNLYERPYFAVVPVILFFSLWKITFNYIRKSFYLDEGLEAKKEIGKTENIAFLNKYGAIGTFINNDIKMLKRNKVTKGVLIGSFMFIFYGLLMFSNDIYRTPTMMMFMGLFVTGGFQFTFGQRVPAFDSAYYPLMMTLNVPYKEYLKGKWWLMNIVTAISIVIALFYAYFGWNVYFAFFAAGLYNIGVNSQFTLWSGAYNKNLIDLNSKEKRFGQKNTITFKAFILMIPKMLLPMAVYGLMNYFFGISVAVISVGILGLLGFIFREKIFDIIITKYKTEKYSTLEAFKKD</sequence>
<proteinExistence type="predicted"/>
<dbReference type="InterPro" id="IPR043742">
    <property type="entry name" value="DUF5687"/>
</dbReference>
<gene>
    <name evidence="2" type="ORF">SAMN05421769_2600</name>
</gene>
<dbReference type="Pfam" id="PF18940">
    <property type="entry name" value="DUF5687"/>
    <property type="match status" value="1"/>
</dbReference>
<dbReference type="Proteomes" id="UP000184782">
    <property type="component" value="Unassembled WGS sequence"/>
</dbReference>
<feature type="transmembrane region" description="Helical" evidence="1">
    <location>
        <begin position="275"/>
        <end position="292"/>
    </location>
</feature>
<dbReference type="STRING" id="59733.SAMN05421769_2600"/>
<feature type="transmembrane region" description="Helical" evidence="1">
    <location>
        <begin position="348"/>
        <end position="367"/>
    </location>
</feature>
<dbReference type="OrthoDB" id="1014144at2"/>
<protein>
    <recommendedName>
        <fullName evidence="4">ABC-2 type transport system permease protein</fullName>
    </recommendedName>
</protein>
<dbReference type="AlphaFoldDB" id="A0A1N6HKB1"/>
<feature type="transmembrane region" description="Helical" evidence="1">
    <location>
        <begin position="137"/>
        <end position="154"/>
    </location>
</feature>
<feature type="transmembrane region" description="Helical" evidence="1">
    <location>
        <begin position="102"/>
        <end position="131"/>
    </location>
</feature>
<feature type="transmembrane region" description="Helical" evidence="1">
    <location>
        <begin position="204"/>
        <end position="222"/>
    </location>
</feature>
<organism evidence="2 3">
    <name type="scientific">Chryseobacterium scophthalmum</name>
    <dbReference type="NCBI Taxonomy" id="59733"/>
    <lineage>
        <taxon>Bacteria</taxon>
        <taxon>Pseudomonadati</taxon>
        <taxon>Bacteroidota</taxon>
        <taxon>Flavobacteriia</taxon>
        <taxon>Flavobacteriales</taxon>
        <taxon>Weeksellaceae</taxon>
        <taxon>Chryseobacterium group</taxon>
        <taxon>Chryseobacterium</taxon>
    </lineage>
</organism>
<feature type="transmembrane region" description="Helical" evidence="1">
    <location>
        <begin position="298"/>
        <end position="317"/>
    </location>
</feature>
<keyword evidence="1" id="KW-0472">Membrane</keyword>
<evidence type="ECO:0000256" key="1">
    <source>
        <dbReference type="SAM" id="Phobius"/>
    </source>
</evidence>
<keyword evidence="3" id="KW-1185">Reference proteome</keyword>
<reference evidence="3" key="1">
    <citation type="submission" date="2016-12" db="EMBL/GenBank/DDBJ databases">
        <authorList>
            <person name="Varghese N."/>
            <person name="Submissions S."/>
        </authorList>
    </citation>
    <scope>NUCLEOTIDE SEQUENCE [LARGE SCALE GENOMIC DNA]</scope>
    <source>
        <strain evidence="3">DSM 16779</strain>
    </source>
</reference>
<feature type="transmembrane region" description="Helical" evidence="1">
    <location>
        <begin position="62"/>
        <end position="81"/>
    </location>
</feature>
<feature type="transmembrane region" description="Helical" evidence="1">
    <location>
        <begin position="27"/>
        <end position="50"/>
    </location>
</feature>
<feature type="transmembrane region" description="Helical" evidence="1">
    <location>
        <begin position="416"/>
        <end position="434"/>
    </location>
</feature>
<evidence type="ECO:0000313" key="3">
    <source>
        <dbReference type="Proteomes" id="UP000184782"/>
    </source>
</evidence>
<evidence type="ECO:0000313" key="2">
    <source>
        <dbReference type="EMBL" id="SIO20177.1"/>
    </source>
</evidence>